<evidence type="ECO:0000313" key="3">
    <source>
        <dbReference type="EMBL" id="CAJ1934563.1"/>
    </source>
</evidence>
<dbReference type="GO" id="GO:0006629">
    <property type="term" value="P:lipid metabolic process"/>
    <property type="evidence" value="ECO:0007669"/>
    <property type="project" value="InterPro"/>
</dbReference>
<feature type="region of interest" description="Disordered" evidence="1">
    <location>
        <begin position="39"/>
        <end position="88"/>
    </location>
</feature>
<name>A0AAD2FDZ2_9STRA</name>
<dbReference type="Proteomes" id="UP001295423">
    <property type="component" value="Unassembled WGS sequence"/>
</dbReference>
<dbReference type="PROSITE" id="PS51257">
    <property type="entry name" value="PROKAR_LIPOPROTEIN"/>
    <property type="match status" value="1"/>
</dbReference>
<dbReference type="AlphaFoldDB" id="A0AAD2FDZ2"/>
<feature type="compositionally biased region" description="Low complexity" evidence="1">
    <location>
        <begin position="619"/>
        <end position="631"/>
    </location>
</feature>
<feature type="signal peptide" evidence="2">
    <location>
        <begin position="1"/>
        <end position="23"/>
    </location>
</feature>
<feature type="compositionally biased region" description="Low complexity" evidence="1">
    <location>
        <begin position="572"/>
        <end position="589"/>
    </location>
</feature>
<feature type="region of interest" description="Disordered" evidence="1">
    <location>
        <begin position="568"/>
        <end position="592"/>
    </location>
</feature>
<evidence type="ECO:0008006" key="5">
    <source>
        <dbReference type="Google" id="ProtNLM"/>
    </source>
</evidence>
<feature type="region of interest" description="Disordered" evidence="1">
    <location>
        <begin position="615"/>
        <end position="649"/>
    </location>
</feature>
<evidence type="ECO:0000313" key="4">
    <source>
        <dbReference type="Proteomes" id="UP001295423"/>
    </source>
</evidence>
<protein>
    <recommendedName>
        <fullName evidence="5">Phospholipid:diacylglycerol acyltransferase</fullName>
    </recommendedName>
</protein>
<dbReference type="PANTHER" id="PTHR11440">
    <property type="entry name" value="LECITHIN-CHOLESTEROL ACYLTRANSFERASE-RELATED"/>
    <property type="match status" value="1"/>
</dbReference>
<feature type="compositionally biased region" description="Polar residues" evidence="1">
    <location>
        <begin position="74"/>
        <end position="83"/>
    </location>
</feature>
<dbReference type="InterPro" id="IPR003386">
    <property type="entry name" value="LACT/PDAT_acylTrfase"/>
</dbReference>
<organism evidence="3 4">
    <name type="scientific">Cylindrotheca closterium</name>
    <dbReference type="NCBI Taxonomy" id="2856"/>
    <lineage>
        <taxon>Eukaryota</taxon>
        <taxon>Sar</taxon>
        <taxon>Stramenopiles</taxon>
        <taxon>Ochrophyta</taxon>
        <taxon>Bacillariophyta</taxon>
        <taxon>Bacillariophyceae</taxon>
        <taxon>Bacillariophycidae</taxon>
        <taxon>Bacillariales</taxon>
        <taxon>Bacillariaceae</taxon>
        <taxon>Cylindrotheca</taxon>
    </lineage>
</organism>
<evidence type="ECO:0000256" key="2">
    <source>
        <dbReference type="SAM" id="SignalP"/>
    </source>
</evidence>
<dbReference type="EMBL" id="CAKOGP040000336">
    <property type="protein sequence ID" value="CAJ1934563.1"/>
    <property type="molecule type" value="Genomic_DNA"/>
</dbReference>
<feature type="compositionally biased region" description="Basic and acidic residues" evidence="1">
    <location>
        <begin position="187"/>
        <end position="211"/>
    </location>
</feature>
<feature type="region of interest" description="Disordered" evidence="1">
    <location>
        <begin position="163"/>
        <end position="224"/>
    </location>
</feature>
<dbReference type="GO" id="GO:0008374">
    <property type="term" value="F:O-acyltransferase activity"/>
    <property type="evidence" value="ECO:0007669"/>
    <property type="project" value="InterPro"/>
</dbReference>
<feature type="compositionally biased region" description="Low complexity" evidence="1">
    <location>
        <begin position="54"/>
        <end position="73"/>
    </location>
</feature>
<sequence>MATQSRSRIRLWILGALIFLGCQQDFHVSVVVRAIEQSSSSHQEGVNNEDHDQTSTSSSSSSAATEENPSSSSFINQGSTTTAFGVARDDDRLTTTTTTTTTTAAAAGKKNKPKANIIAGKAIVVDLTTTSTITNNPTDAIPSSSSQPVDVQSIQEPIVQQNEESEDFNDDNRHHQSEEDDTSSNTDIEKGTKKTLADDGSEKEQFDEHSEPIVSSSTKSLEAAEDTVDAKLPILPQDKVKESRLRPEDVEHIDQIEDSFFDPFTSDPSCETENEAECYAPPDSTIETETIIDATCLQGGGDHLESDSTDSEDMENNKACSADGNKRKVDKHWGNDEQILSMRNQLQSLSNSTTKENKRPPIFLIPGLASTRLVAWKFKKCTGAFASDIKVQDNVWLNLNLVLQMGTVDVNCLRECLQLGLNQSDTDDWETGCKLRPDEGLDAIASLAPGGIGSDLLIGGTNTVYAWLIQWLADNLGYDVSNIVGLPYDWRLTPDKMEERDGFLTMMRKRIEGSVATNGHPGIMIAHSMGNVVFRYFLEWLRIEMRKEAYNDYIKRAKRRAKSKKMQEALYKAKSASSGSTPSAPSATGNSWTEGWMTGVASSIDDIYGWLTSEEATRQQQQQQQKQQQQKYPKWSKTGSESSDNDLEMDSATKAQLWELAVDEGDANWLEWIEAHIWTYVGLSALHLGAINPLRAVISGEHMGLPITDEMAREMELSFGSTNTMNAVSTSTGFCDDPASRTRESEAHGGPNSQRLACLDDIAIDIEATSKDDNDPWKHFPALKSFLRDRVDWNSGKPMIDIEIERCQGKKGKRQCVQENLMHVKPKEVETGEVFRIFNNLWPEEGDPLIIKKDQLDNSFGAAGKPNVLNHTWDRPLIKHVIMAYGVDVTTESGYVYNKQYEVNADGEVAIPKNTTGPPPDLKSVFWEHPRGKVTREHLDGSRGSTLESLLGQKKMKEDQFNMTTGRLARCGDGAVPYLSLSWAHTWLLHAERAKRASSISSKEPTNPLDSIKISHRPQGEIDWIEGPPPEKLTIVNDKLVDVADKKSGHPHGTRYKPEMIRYHNVGVSRKTGIEYTTTVIEAIGVEHKEATRNYDLLAAVFTEALQHMHDDLNLIQDDNII</sequence>
<proteinExistence type="predicted"/>
<dbReference type="Pfam" id="PF02450">
    <property type="entry name" value="LCAT"/>
    <property type="match status" value="2"/>
</dbReference>
<evidence type="ECO:0000256" key="1">
    <source>
        <dbReference type="SAM" id="MobiDB-lite"/>
    </source>
</evidence>
<keyword evidence="2" id="KW-0732">Signal</keyword>
<gene>
    <name evidence="3" type="ORF">CYCCA115_LOCUS3903</name>
</gene>
<feature type="region of interest" description="Disordered" evidence="1">
    <location>
        <begin position="298"/>
        <end position="329"/>
    </location>
</feature>
<dbReference type="Gene3D" id="3.40.50.1820">
    <property type="entry name" value="alpha/beta hydrolase"/>
    <property type="match status" value="1"/>
</dbReference>
<feature type="chain" id="PRO_5041897388" description="Phospholipid:diacylglycerol acyltransferase" evidence="2">
    <location>
        <begin position="24"/>
        <end position="1122"/>
    </location>
</feature>
<dbReference type="InterPro" id="IPR029058">
    <property type="entry name" value="AB_hydrolase_fold"/>
</dbReference>
<comment type="caution">
    <text evidence="3">The sequence shown here is derived from an EMBL/GenBank/DDBJ whole genome shotgun (WGS) entry which is preliminary data.</text>
</comment>
<dbReference type="SUPFAM" id="SSF53474">
    <property type="entry name" value="alpha/beta-Hydrolases"/>
    <property type="match status" value="1"/>
</dbReference>
<keyword evidence="4" id="KW-1185">Reference proteome</keyword>
<reference evidence="3" key="1">
    <citation type="submission" date="2023-08" db="EMBL/GenBank/DDBJ databases">
        <authorList>
            <person name="Audoor S."/>
            <person name="Bilcke G."/>
        </authorList>
    </citation>
    <scope>NUCLEOTIDE SEQUENCE</scope>
</reference>
<accession>A0AAD2FDZ2</accession>